<dbReference type="InterPro" id="IPR025668">
    <property type="entry name" value="Tnp_DDE_dom"/>
</dbReference>
<feature type="domain" description="Transposase DDE" evidence="1">
    <location>
        <begin position="1"/>
        <end position="45"/>
    </location>
</feature>
<name>A0A2A5T5X4_9GAMM</name>
<dbReference type="Pfam" id="PF13612">
    <property type="entry name" value="DDE_Tnp_1_3"/>
    <property type="match status" value="1"/>
</dbReference>
<gene>
    <name evidence="2" type="ORF">BTN49_0578</name>
</gene>
<proteinExistence type="predicted"/>
<evidence type="ECO:0000313" key="2">
    <source>
        <dbReference type="EMBL" id="PCS23609.1"/>
    </source>
</evidence>
<dbReference type="AlphaFoldDB" id="A0A2A5T5X4"/>
<reference evidence="3" key="1">
    <citation type="submission" date="2017-04" db="EMBL/GenBank/DDBJ databases">
        <title>Genome evolution of the luminous symbionts of deep sea anglerfish.</title>
        <authorList>
            <person name="Hendry T.A."/>
        </authorList>
    </citation>
    <scope>NUCLEOTIDE SEQUENCE [LARGE SCALE GENOMIC DNA]</scope>
</reference>
<evidence type="ECO:0000259" key="1">
    <source>
        <dbReference type="Pfam" id="PF13612"/>
    </source>
</evidence>
<keyword evidence="3" id="KW-1185">Reference proteome</keyword>
<protein>
    <submittedName>
        <fullName evidence="2">Mobile element protein</fullName>
    </submittedName>
</protein>
<comment type="caution">
    <text evidence="2">The sequence shown here is derived from an EMBL/GenBank/DDBJ whole genome shotgun (WGS) entry which is preliminary data.</text>
</comment>
<organism evidence="2 3">
    <name type="scientific">Candidatus Enterovibrio escicola</name>
    <dbReference type="NCBI Taxonomy" id="1927127"/>
    <lineage>
        <taxon>Bacteria</taxon>
        <taxon>Pseudomonadati</taxon>
        <taxon>Pseudomonadota</taxon>
        <taxon>Gammaproteobacteria</taxon>
        <taxon>Vibrionales</taxon>
        <taxon>Vibrionaceae</taxon>
        <taxon>Enterovibrio</taxon>
    </lineage>
</organism>
<accession>A0A2A5T5X4</accession>
<dbReference type="EMBL" id="NBYY01000009">
    <property type="protein sequence ID" value="PCS23609.1"/>
    <property type="molecule type" value="Genomic_DNA"/>
</dbReference>
<evidence type="ECO:0000313" key="3">
    <source>
        <dbReference type="Proteomes" id="UP000219020"/>
    </source>
</evidence>
<sequence>MGWFYSFKLYLMIHDQGGIISVNVMTANVDDRKPVLETVDKFLGCL</sequence>
<dbReference type="Proteomes" id="UP000219020">
    <property type="component" value="Unassembled WGS sequence"/>
</dbReference>